<keyword evidence="3" id="KW-1185">Reference proteome</keyword>
<evidence type="ECO:0000313" key="2">
    <source>
        <dbReference type="EMBL" id="VTQ83350.1"/>
    </source>
</evidence>
<sequence length="67" mass="7847">MSNSKKKAIAVKKIGNYTKNAVESFENNIVNQTNYLEKVKKDEMEDKFNQEESKNNYSKENSFIDLH</sequence>
<dbReference type="KEGG" id="hhw:NCTC503_00338"/>
<dbReference type="EMBL" id="LR590481">
    <property type="protein sequence ID" value="VTQ83350.1"/>
    <property type="molecule type" value="Genomic_DNA"/>
</dbReference>
<evidence type="ECO:0000256" key="1">
    <source>
        <dbReference type="SAM" id="MobiDB-lite"/>
    </source>
</evidence>
<reference evidence="2 3" key="1">
    <citation type="submission" date="2019-05" db="EMBL/GenBank/DDBJ databases">
        <authorList>
            <consortium name="Pathogen Informatics"/>
        </authorList>
    </citation>
    <scope>NUCLEOTIDE SEQUENCE [LARGE SCALE GENOMIC DNA]</scope>
    <source>
        <strain evidence="2 3">NCTC503</strain>
    </source>
</reference>
<evidence type="ECO:0000313" key="3">
    <source>
        <dbReference type="Proteomes" id="UP000308489"/>
    </source>
</evidence>
<feature type="region of interest" description="Disordered" evidence="1">
    <location>
        <begin position="46"/>
        <end position="67"/>
    </location>
</feature>
<accession>A0A4U9R3R5</accession>
<dbReference type="AlphaFoldDB" id="A0A4U9R3R5"/>
<organism evidence="2 3">
    <name type="scientific">Hathewaya histolytica</name>
    <name type="common">Clostridium histolyticum</name>
    <dbReference type="NCBI Taxonomy" id="1498"/>
    <lineage>
        <taxon>Bacteria</taxon>
        <taxon>Bacillati</taxon>
        <taxon>Bacillota</taxon>
        <taxon>Clostridia</taxon>
        <taxon>Eubacteriales</taxon>
        <taxon>Clostridiaceae</taxon>
        <taxon>Hathewaya</taxon>
    </lineage>
</organism>
<proteinExistence type="predicted"/>
<name>A0A4U9R3R5_HATHI</name>
<dbReference type="RefSeq" id="WP_138209150.1">
    <property type="nucleotide sequence ID" value="NZ_CBCRUQ010000015.1"/>
</dbReference>
<protein>
    <submittedName>
        <fullName evidence="2">Uncharacterized protein</fullName>
    </submittedName>
</protein>
<dbReference type="Proteomes" id="UP000308489">
    <property type="component" value="Chromosome 1"/>
</dbReference>
<dbReference type="OrthoDB" id="1957853at2"/>
<gene>
    <name evidence="2" type="ORF">NCTC503_00338</name>
</gene>